<protein>
    <submittedName>
        <fullName evidence="1">Uncharacterized protein</fullName>
    </submittedName>
</protein>
<name>A0AAN8PJ03_PATCE</name>
<comment type="caution">
    <text evidence="1">The sequence shown here is derived from an EMBL/GenBank/DDBJ whole genome shotgun (WGS) entry which is preliminary data.</text>
</comment>
<evidence type="ECO:0000313" key="2">
    <source>
        <dbReference type="Proteomes" id="UP001347796"/>
    </source>
</evidence>
<keyword evidence="2" id="KW-1185">Reference proteome</keyword>
<dbReference type="Proteomes" id="UP001347796">
    <property type="component" value="Unassembled WGS sequence"/>
</dbReference>
<sequence>MGNGVSSNPREGAPANPRLVYSENLSHNNKKPMILDAPVLVDIDHGSVRYRYGPYTDEPVNKQKRIERPYAGTETVDKKHYFYHARLKTQDINGNNEDDFKRLYVTQGPANSKQKFLYYVYGKGLDAEDGLKLHPTQNKIDRKDFAWPVTRNQNDLYYSLHFLPQDQELKTESSDEDKLISELESTPDKSSIILQINENDKISTLKATLAVKLLKAASNLHVFDNNREMRNEDVIGDLRDGNQEKFEVFKVQLLRI</sequence>
<gene>
    <name evidence="1" type="ORF">SNE40_011627</name>
</gene>
<reference evidence="1 2" key="1">
    <citation type="submission" date="2024-01" db="EMBL/GenBank/DDBJ databases">
        <title>The genome of the rayed Mediterranean limpet Patella caerulea (Linnaeus, 1758).</title>
        <authorList>
            <person name="Anh-Thu Weber A."/>
            <person name="Halstead-Nussloch G."/>
        </authorList>
    </citation>
    <scope>NUCLEOTIDE SEQUENCE [LARGE SCALE GENOMIC DNA]</scope>
    <source>
        <strain evidence="1">AATW-2023a</strain>
        <tissue evidence="1">Whole specimen</tissue>
    </source>
</reference>
<dbReference type="AlphaFoldDB" id="A0AAN8PJ03"/>
<proteinExistence type="predicted"/>
<dbReference type="EMBL" id="JAZGQO010000008">
    <property type="protein sequence ID" value="KAK6179217.1"/>
    <property type="molecule type" value="Genomic_DNA"/>
</dbReference>
<organism evidence="1 2">
    <name type="scientific">Patella caerulea</name>
    <name type="common">Rayed Mediterranean limpet</name>
    <dbReference type="NCBI Taxonomy" id="87958"/>
    <lineage>
        <taxon>Eukaryota</taxon>
        <taxon>Metazoa</taxon>
        <taxon>Spiralia</taxon>
        <taxon>Lophotrochozoa</taxon>
        <taxon>Mollusca</taxon>
        <taxon>Gastropoda</taxon>
        <taxon>Patellogastropoda</taxon>
        <taxon>Patelloidea</taxon>
        <taxon>Patellidae</taxon>
        <taxon>Patella</taxon>
    </lineage>
</organism>
<accession>A0AAN8PJ03</accession>
<evidence type="ECO:0000313" key="1">
    <source>
        <dbReference type="EMBL" id="KAK6179217.1"/>
    </source>
</evidence>